<sequence>KDTNVPELTNLMANNIGDAIDFISEFAGLEYRKAQTQTPEHSVERQVELPTSSSYEFITKVAKAFEEKGGQILLDSRVEEVITDGDKI</sequence>
<feature type="non-terminal residue" evidence="1">
    <location>
        <position position="88"/>
    </location>
</feature>
<comment type="caution">
    <text evidence="1">The sequence shown here is derived from an EMBL/GenBank/DDBJ whole genome shotgun (WGS) entry which is preliminary data.</text>
</comment>
<feature type="non-terminal residue" evidence="1">
    <location>
        <position position="1"/>
    </location>
</feature>
<protein>
    <submittedName>
        <fullName evidence="1">FAD-binding dehydrogenase</fullName>
    </submittedName>
</protein>
<dbReference type="Proteomes" id="UP000467635">
    <property type="component" value="Unassembled WGS sequence"/>
</dbReference>
<evidence type="ECO:0000313" key="2">
    <source>
        <dbReference type="Proteomes" id="UP000467635"/>
    </source>
</evidence>
<evidence type="ECO:0000313" key="1">
    <source>
        <dbReference type="EMBL" id="MSE09764.1"/>
    </source>
</evidence>
<gene>
    <name evidence="1" type="ORF">GKC33_14225</name>
</gene>
<dbReference type="Gene3D" id="3.50.50.60">
    <property type="entry name" value="FAD/NAD(P)-binding domain"/>
    <property type="match status" value="1"/>
</dbReference>
<name>A0A7X2MI50_9LACO</name>
<dbReference type="EMBL" id="WKKX01001234">
    <property type="protein sequence ID" value="MSE09764.1"/>
    <property type="molecule type" value="Genomic_DNA"/>
</dbReference>
<dbReference type="AlphaFoldDB" id="A0A7X2MI50"/>
<organism evidence="1 2">
    <name type="scientific">Ligilactobacillus salivarius</name>
    <dbReference type="NCBI Taxonomy" id="1624"/>
    <lineage>
        <taxon>Bacteria</taxon>
        <taxon>Bacillati</taxon>
        <taxon>Bacillota</taxon>
        <taxon>Bacilli</taxon>
        <taxon>Lactobacillales</taxon>
        <taxon>Lactobacillaceae</taxon>
        <taxon>Ligilactobacillus</taxon>
    </lineage>
</organism>
<proteinExistence type="predicted"/>
<dbReference type="InterPro" id="IPR036188">
    <property type="entry name" value="FAD/NAD-bd_sf"/>
</dbReference>
<accession>A0A7X2MI50</accession>
<reference evidence="1 2" key="1">
    <citation type="submission" date="2019-11" db="EMBL/GenBank/DDBJ databases">
        <title>Draft Genome Sequence of Plant Growth-Promoting Rhizosphere-Associated Bacteria.</title>
        <authorList>
            <person name="Vasilyev I.Y."/>
            <person name="Radchenko V."/>
            <person name="Ilnitskaya E.V."/>
        </authorList>
    </citation>
    <scope>NUCLEOTIDE SEQUENCE [LARGE SCALE GENOMIC DNA]</scope>
    <source>
        <strain evidence="1 2">VRA_01-1sq_f</strain>
    </source>
</reference>